<evidence type="ECO:0000313" key="2">
    <source>
        <dbReference type="Proteomes" id="UP000887013"/>
    </source>
</evidence>
<keyword evidence="2" id="KW-1185">Reference proteome</keyword>
<feature type="non-terminal residue" evidence="1">
    <location>
        <position position="87"/>
    </location>
</feature>
<name>A0A8X6NU39_NEPPI</name>
<accession>A0A8X6NU39</accession>
<dbReference type="Proteomes" id="UP000887013">
    <property type="component" value="Unassembled WGS sequence"/>
</dbReference>
<feature type="non-terminal residue" evidence="1">
    <location>
        <position position="1"/>
    </location>
</feature>
<protein>
    <submittedName>
        <fullName evidence="1">Uncharacterized protein</fullName>
    </submittedName>
</protein>
<dbReference type="AlphaFoldDB" id="A0A8X6NU39"/>
<reference evidence="1" key="1">
    <citation type="submission" date="2020-08" db="EMBL/GenBank/DDBJ databases">
        <title>Multicomponent nature underlies the extraordinary mechanical properties of spider dragline silk.</title>
        <authorList>
            <person name="Kono N."/>
            <person name="Nakamura H."/>
            <person name="Mori M."/>
            <person name="Yoshida Y."/>
            <person name="Ohtoshi R."/>
            <person name="Malay A.D."/>
            <person name="Moran D.A.P."/>
            <person name="Tomita M."/>
            <person name="Numata K."/>
            <person name="Arakawa K."/>
        </authorList>
    </citation>
    <scope>NUCLEOTIDE SEQUENCE</scope>
</reference>
<gene>
    <name evidence="1" type="ORF">NPIL_303691</name>
</gene>
<evidence type="ECO:0000313" key="1">
    <source>
        <dbReference type="EMBL" id="GFT32312.1"/>
    </source>
</evidence>
<sequence>GHPSIPFILGFSGWSEPRPTAMLGHFCGWGGMGERTTPSEKQGQTADARCVRDFEELVDAINAWLLKWVVGTNIPVDKSFDGYLLRK</sequence>
<comment type="caution">
    <text evidence="1">The sequence shown here is derived from an EMBL/GenBank/DDBJ whole genome shotgun (WGS) entry which is preliminary data.</text>
</comment>
<organism evidence="1 2">
    <name type="scientific">Nephila pilipes</name>
    <name type="common">Giant wood spider</name>
    <name type="synonym">Nephila maculata</name>
    <dbReference type="NCBI Taxonomy" id="299642"/>
    <lineage>
        <taxon>Eukaryota</taxon>
        <taxon>Metazoa</taxon>
        <taxon>Ecdysozoa</taxon>
        <taxon>Arthropoda</taxon>
        <taxon>Chelicerata</taxon>
        <taxon>Arachnida</taxon>
        <taxon>Araneae</taxon>
        <taxon>Araneomorphae</taxon>
        <taxon>Entelegynae</taxon>
        <taxon>Araneoidea</taxon>
        <taxon>Nephilidae</taxon>
        <taxon>Nephila</taxon>
    </lineage>
</organism>
<proteinExistence type="predicted"/>
<dbReference type="EMBL" id="BMAW01108095">
    <property type="protein sequence ID" value="GFT32312.1"/>
    <property type="molecule type" value="Genomic_DNA"/>
</dbReference>